<accession>A0A7R8ZRB0</accession>
<gene>
    <name evidence="1" type="ORF">CTOB1V02_LOCUS12014</name>
</gene>
<reference evidence="1" key="1">
    <citation type="submission" date="2020-11" db="EMBL/GenBank/DDBJ databases">
        <authorList>
            <person name="Tran Van P."/>
        </authorList>
    </citation>
    <scope>NUCLEOTIDE SEQUENCE</scope>
</reference>
<protein>
    <submittedName>
        <fullName evidence="1">Uncharacterized protein</fullName>
    </submittedName>
</protein>
<proteinExistence type="predicted"/>
<sequence>MRSSVHGPPSIGIAVNTKYQKFPGFACDTTVGTQTPGLRTTKCLAKAQRNQCWAVQTKPDCVCCQTIRPDNSTFVHAPAEKIIGDPCTADAECLLTILNSVCNAGTCECDPALVPYNTTFCMTPLALGDTCTNDQECQASVDCSFCESSKCECKAECPEKSIPGGVKI</sequence>
<dbReference type="EMBL" id="OB668015">
    <property type="protein sequence ID" value="CAD7234197.1"/>
    <property type="molecule type" value="Genomic_DNA"/>
</dbReference>
<dbReference type="AlphaFoldDB" id="A0A7R8ZRB0"/>
<name>A0A7R8ZRB0_9CRUS</name>
<dbReference type="OrthoDB" id="9991628at2759"/>
<evidence type="ECO:0000313" key="1">
    <source>
        <dbReference type="EMBL" id="CAD7234197.1"/>
    </source>
</evidence>
<organism evidence="1">
    <name type="scientific">Cyprideis torosa</name>
    <dbReference type="NCBI Taxonomy" id="163714"/>
    <lineage>
        <taxon>Eukaryota</taxon>
        <taxon>Metazoa</taxon>
        <taxon>Ecdysozoa</taxon>
        <taxon>Arthropoda</taxon>
        <taxon>Crustacea</taxon>
        <taxon>Oligostraca</taxon>
        <taxon>Ostracoda</taxon>
        <taxon>Podocopa</taxon>
        <taxon>Podocopida</taxon>
        <taxon>Cytherocopina</taxon>
        <taxon>Cytheroidea</taxon>
        <taxon>Cytherideidae</taxon>
        <taxon>Cyprideis</taxon>
    </lineage>
</organism>